<evidence type="ECO:0000256" key="4">
    <source>
        <dbReference type="ARBA" id="ARBA00022989"/>
    </source>
</evidence>
<dbReference type="Gene3D" id="1.20.1250.20">
    <property type="entry name" value="MFS general substrate transporter like domains"/>
    <property type="match status" value="1"/>
</dbReference>
<feature type="transmembrane region" description="Helical" evidence="6">
    <location>
        <begin position="169"/>
        <end position="187"/>
    </location>
</feature>
<dbReference type="SUPFAM" id="SSF103473">
    <property type="entry name" value="MFS general substrate transporter"/>
    <property type="match status" value="1"/>
</dbReference>
<gene>
    <name evidence="7" type="ORF">KGQ19_14600</name>
</gene>
<name>A0ABS5KQ28_9ACTN</name>
<dbReference type="Pfam" id="PF07690">
    <property type="entry name" value="MFS_1"/>
    <property type="match status" value="1"/>
</dbReference>
<dbReference type="PANTHER" id="PTHR23513">
    <property type="entry name" value="INTEGRAL MEMBRANE EFFLUX PROTEIN-RELATED"/>
    <property type="match status" value="1"/>
</dbReference>
<protein>
    <recommendedName>
        <fullName evidence="9">MFS transporter</fullName>
    </recommendedName>
</protein>
<dbReference type="PANTHER" id="PTHR23513:SF11">
    <property type="entry name" value="STAPHYLOFERRIN A TRANSPORTER"/>
    <property type="match status" value="1"/>
</dbReference>
<feature type="transmembrane region" description="Helical" evidence="6">
    <location>
        <begin position="218"/>
        <end position="238"/>
    </location>
</feature>
<evidence type="ECO:0000256" key="6">
    <source>
        <dbReference type="SAM" id="Phobius"/>
    </source>
</evidence>
<evidence type="ECO:0000256" key="5">
    <source>
        <dbReference type="ARBA" id="ARBA00023136"/>
    </source>
</evidence>
<evidence type="ECO:0000313" key="7">
    <source>
        <dbReference type="EMBL" id="MBS2548094.1"/>
    </source>
</evidence>
<feature type="transmembrane region" description="Helical" evidence="6">
    <location>
        <begin position="101"/>
        <end position="120"/>
    </location>
</feature>
<proteinExistence type="predicted"/>
<evidence type="ECO:0000256" key="1">
    <source>
        <dbReference type="ARBA" id="ARBA00004651"/>
    </source>
</evidence>
<sequence>MRTYRQLFATPEFQPLFLTSLAQIAAQTVSGLALSTLVYAATGSPLLSALSMFGPSLAQVIGATALMSAADLIPPRAAMSGLALVFAVATAAQAIPGLPIAASFGILFVIGVLASVGGGVRYGLLNEIVPKQGYLIGRSVLNMAVGTMQICGYGLGGALLAALSPRATLLVGAGLYLAAAVVARFGLSGRPQRATGRPSVTQTWRNNAALWASAPRRYVFLALWVPNGLIVGCESLFVSLSPRHAGVLFASAAFGMLLGDITTGRFLPARWRRVLGAPLRLLLAVPYLVFALHPGIPVAAVAVMLASIGYAASLLLQERLMALTPHELSGQALGLQSSGMLTMQGVGAVVAGVLAQWSSPAAAMTTMAVLSVLVTLSLARGLRAEAPTTAQPRLAGV</sequence>
<feature type="transmembrane region" description="Helical" evidence="6">
    <location>
        <begin position="140"/>
        <end position="163"/>
    </location>
</feature>
<organism evidence="7 8">
    <name type="scientific">Catenulispora pinistramenti</name>
    <dbReference type="NCBI Taxonomy" id="2705254"/>
    <lineage>
        <taxon>Bacteria</taxon>
        <taxon>Bacillati</taxon>
        <taxon>Actinomycetota</taxon>
        <taxon>Actinomycetes</taxon>
        <taxon>Catenulisporales</taxon>
        <taxon>Catenulisporaceae</taxon>
        <taxon>Catenulispora</taxon>
    </lineage>
</organism>
<accession>A0ABS5KQ28</accession>
<keyword evidence="4 6" id="KW-1133">Transmembrane helix</keyword>
<evidence type="ECO:0000313" key="8">
    <source>
        <dbReference type="Proteomes" id="UP000730482"/>
    </source>
</evidence>
<comment type="caution">
    <text evidence="7">The sequence shown here is derived from an EMBL/GenBank/DDBJ whole genome shotgun (WGS) entry which is preliminary data.</text>
</comment>
<dbReference type="InterPro" id="IPR011701">
    <property type="entry name" value="MFS"/>
</dbReference>
<reference evidence="7 8" key="1">
    <citation type="submission" date="2020-02" db="EMBL/GenBank/DDBJ databases">
        <title>Acidophilic actinobacteria isolated from forest soil.</title>
        <authorList>
            <person name="Golinska P."/>
        </authorList>
    </citation>
    <scope>NUCLEOTIDE SEQUENCE [LARGE SCALE GENOMIC DNA]</scope>
    <source>
        <strain evidence="7 8">NL8</strain>
    </source>
</reference>
<evidence type="ECO:0000256" key="3">
    <source>
        <dbReference type="ARBA" id="ARBA00022692"/>
    </source>
</evidence>
<comment type="subcellular location">
    <subcellularLocation>
        <location evidence="1">Cell membrane</location>
        <topology evidence="1">Multi-pass membrane protein</topology>
    </subcellularLocation>
</comment>
<feature type="transmembrane region" description="Helical" evidence="6">
    <location>
        <begin position="298"/>
        <end position="316"/>
    </location>
</feature>
<dbReference type="Proteomes" id="UP000730482">
    <property type="component" value="Unassembled WGS sequence"/>
</dbReference>
<keyword evidence="8" id="KW-1185">Reference proteome</keyword>
<evidence type="ECO:0008006" key="9">
    <source>
        <dbReference type="Google" id="ProtNLM"/>
    </source>
</evidence>
<dbReference type="InterPro" id="IPR036259">
    <property type="entry name" value="MFS_trans_sf"/>
</dbReference>
<keyword evidence="2" id="KW-1003">Cell membrane</keyword>
<feature type="transmembrane region" description="Helical" evidence="6">
    <location>
        <begin position="244"/>
        <end position="262"/>
    </location>
</feature>
<feature type="transmembrane region" description="Helical" evidence="6">
    <location>
        <begin position="361"/>
        <end position="379"/>
    </location>
</feature>
<feature type="transmembrane region" description="Helical" evidence="6">
    <location>
        <begin position="77"/>
        <end position="95"/>
    </location>
</feature>
<keyword evidence="3 6" id="KW-0812">Transmembrane</keyword>
<keyword evidence="5 6" id="KW-0472">Membrane</keyword>
<dbReference type="RefSeq" id="WP_212009669.1">
    <property type="nucleotide sequence ID" value="NZ_JAAFYZ010000041.1"/>
</dbReference>
<dbReference type="EMBL" id="JAAFYZ010000041">
    <property type="protein sequence ID" value="MBS2548094.1"/>
    <property type="molecule type" value="Genomic_DNA"/>
</dbReference>
<evidence type="ECO:0000256" key="2">
    <source>
        <dbReference type="ARBA" id="ARBA00022475"/>
    </source>
</evidence>